<reference evidence="2" key="1">
    <citation type="submission" date="2020-07" db="EMBL/GenBank/DDBJ databases">
        <title>Multicomponent nature underlies the extraordinary mechanical properties of spider dragline silk.</title>
        <authorList>
            <person name="Kono N."/>
            <person name="Nakamura H."/>
            <person name="Mori M."/>
            <person name="Yoshida Y."/>
            <person name="Ohtoshi R."/>
            <person name="Malay A.D."/>
            <person name="Moran D.A.P."/>
            <person name="Tomita M."/>
            <person name="Numata K."/>
            <person name="Arakawa K."/>
        </authorList>
    </citation>
    <scope>NUCLEOTIDE SEQUENCE</scope>
</reference>
<evidence type="ECO:0000313" key="3">
    <source>
        <dbReference type="Proteomes" id="UP000887116"/>
    </source>
</evidence>
<feature type="transmembrane region" description="Helical" evidence="1">
    <location>
        <begin position="68"/>
        <end position="90"/>
    </location>
</feature>
<name>A0A8X6LMD9_TRICU</name>
<protein>
    <submittedName>
        <fullName evidence="2">Uncharacterized protein</fullName>
    </submittedName>
</protein>
<feature type="transmembrane region" description="Helical" evidence="1">
    <location>
        <begin position="12"/>
        <end position="35"/>
    </location>
</feature>
<keyword evidence="3" id="KW-1185">Reference proteome</keyword>
<evidence type="ECO:0000256" key="1">
    <source>
        <dbReference type="SAM" id="Phobius"/>
    </source>
</evidence>
<comment type="caution">
    <text evidence="2">The sequence shown here is derived from an EMBL/GenBank/DDBJ whole genome shotgun (WGS) entry which is preliminary data.</text>
</comment>
<dbReference type="EMBL" id="BMAO01007317">
    <property type="protein sequence ID" value="GFR15130.1"/>
    <property type="molecule type" value="Genomic_DNA"/>
</dbReference>
<dbReference type="OrthoDB" id="6435189at2759"/>
<keyword evidence="1" id="KW-0812">Transmembrane</keyword>
<feature type="transmembrane region" description="Helical" evidence="1">
    <location>
        <begin position="125"/>
        <end position="150"/>
    </location>
</feature>
<accession>A0A8X6LMD9</accession>
<proteinExistence type="predicted"/>
<feature type="transmembrane region" description="Helical" evidence="1">
    <location>
        <begin position="156"/>
        <end position="177"/>
    </location>
</feature>
<dbReference type="AlphaFoldDB" id="A0A8X6LMD9"/>
<keyword evidence="1" id="KW-0472">Membrane</keyword>
<sequence>MHSRLNDDKNRRFLKISLTVAVFACMMCFHPRGFYKENIPEINPSFWISEDRNVTRKLVSILDNKIDIYSIYGATAILMIFYIICCLKLATLSASIVKTIENTNNETSLDLVKKLFALFADFEELMAFPIGITALRVILEVFGVLVGLINSENSKISFNFSTIFICLGFVLVCCADFTQGCMISLRKNVLKITLSKTNLFFQANFSRQCIMCMEYEYDAKLTVWKFFILNRSFILNLLAFFASYAIIMIQLKDMKPDSSGDCKKCCCVNVSLNEFNMHKSIFPMVNELNFRE</sequence>
<dbReference type="Proteomes" id="UP000887116">
    <property type="component" value="Unassembled WGS sequence"/>
</dbReference>
<gene>
    <name evidence="2" type="primary">AVEN_127116_1</name>
    <name evidence="2" type="ORF">TNCT_78541</name>
</gene>
<evidence type="ECO:0000313" key="2">
    <source>
        <dbReference type="EMBL" id="GFR15130.1"/>
    </source>
</evidence>
<keyword evidence="1" id="KW-1133">Transmembrane helix</keyword>
<feature type="transmembrane region" description="Helical" evidence="1">
    <location>
        <begin position="233"/>
        <end position="251"/>
    </location>
</feature>
<organism evidence="2 3">
    <name type="scientific">Trichonephila clavata</name>
    <name type="common">Joro spider</name>
    <name type="synonym">Nephila clavata</name>
    <dbReference type="NCBI Taxonomy" id="2740835"/>
    <lineage>
        <taxon>Eukaryota</taxon>
        <taxon>Metazoa</taxon>
        <taxon>Ecdysozoa</taxon>
        <taxon>Arthropoda</taxon>
        <taxon>Chelicerata</taxon>
        <taxon>Arachnida</taxon>
        <taxon>Araneae</taxon>
        <taxon>Araneomorphae</taxon>
        <taxon>Entelegynae</taxon>
        <taxon>Araneoidea</taxon>
        <taxon>Nephilidae</taxon>
        <taxon>Trichonephila</taxon>
    </lineage>
</organism>